<dbReference type="RefSeq" id="WP_256600764.1">
    <property type="nucleotide sequence ID" value="NZ_JANIBJ010000004.1"/>
</dbReference>
<dbReference type="CDD" id="cd00198">
    <property type="entry name" value="vWFA"/>
    <property type="match status" value="1"/>
</dbReference>
<dbReference type="EMBL" id="JANIBJ010000004">
    <property type="protein sequence ID" value="MCQ8103095.1"/>
    <property type="molecule type" value="Genomic_DNA"/>
</dbReference>
<keyword evidence="2" id="KW-1133">Transmembrane helix</keyword>
<dbReference type="PROSITE" id="PS50234">
    <property type="entry name" value="VWFA"/>
    <property type="match status" value="1"/>
</dbReference>
<dbReference type="SMART" id="SM00327">
    <property type="entry name" value="VWA"/>
    <property type="match status" value="1"/>
</dbReference>
<feature type="compositionally biased region" description="Polar residues" evidence="1">
    <location>
        <begin position="512"/>
        <end position="532"/>
    </location>
</feature>
<comment type="caution">
    <text evidence="4">The sequence shown here is derived from an EMBL/GenBank/DDBJ whole genome shotgun (WGS) entry which is preliminary data.</text>
</comment>
<gene>
    <name evidence="4" type="ORF">NP590_03155</name>
</gene>
<dbReference type="InterPro" id="IPR036465">
    <property type="entry name" value="vWFA_dom_sf"/>
</dbReference>
<accession>A0ABT1TCF4</accession>
<keyword evidence="2" id="KW-0472">Membrane</keyword>
<dbReference type="Gene3D" id="3.40.50.410">
    <property type="entry name" value="von Willebrand factor, type A domain"/>
    <property type="match status" value="1"/>
</dbReference>
<organism evidence="4 5">
    <name type="scientific">Methylomonas subterranea</name>
    <dbReference type="NCBI Taxonomy" id="2952225"/>
    <lineage>
        <taxon>Bacteria</taxon>
        <taxon>Pseudomonadati</taxon>
        <taxon>Pseudomonadota</taxon>
        <taxon>Gammaproteobacteria</taxon>
        <taxon>Methylococcales</taxon>
        <taxon>Methylococcaceae</taxon>
        <taxon>Methylomonas</taxon>
    </lineage>
</organism>
<keyword evidence="5" id="KW-1185">Reference proteome</keyword>
<evidence type="ECO:0000313" key="4">
    <source>
        <dbReference type="EMBL" id="MCQ8103095.1"/>
    </source>
</evidence>
<reference evidence="4 5" key="1">
    <citation type="submission" date="2022-07" db="EMBL/GenBank/DDBJ databases">
        <title>Methylomonas rivi sp. nov., Methylomonas rosea sp. nov., Methylomonas aureus sp. nov. and Methylomonas subterranea sp. nov., four novel methanotrophs isolated from a freshwater creek and the deep terrestrial subsurface.</title>
        <authorList>
            <person name="Abin C."/>
            <person name="Sankaranarayanan K."/>
            <person name="Garner C."/>
            <person name="Sindelar R."/>
            <person name="Kotary K."/>
            <person name="Garner R."/>
            <person name="Barclay S."/>
            <person name="Lawson P."/>
            <person name="Krumholz L."/>
        </authorList>
    </citation>
    <scope>NUCLEOTIDE SEQUENCE [LARGE SCALE GENOMIC DNA]</scope>
    <source>
        <strain evidence="4 5">SURF-2</strain>
    </source>
</reference>
<feature type="domain" description="VWFA" evidence="3">
    <location>
        <begin position="18"/>
        <end position="199"/>
    </location>
</feature>
<evidence type="ECO:0000256" key="1">
    <source>
        <dbReference type="SAM" id="MobiDB-lite"/>
    </source>
</evidence>
<dbReference type="SUPFAM" id="SSF53300">
    <property type="entry name" value="vWA-like"/>
    <property type="match status" value="1"/>
</dbReference>
<sequence>MNLGLAQTLAATNSSADEIQVLIDVSGSMKQNDPQNLRVAATQLLINLLPDSANVSLWLFAEKTSLLSHTDAANEVWRQEALKASNNIHSHGVYTHLEDAIQTTVEQGFAGNGAKSLIILTDGLVDISKDIMVSADSRERILSEWIPKLQLQKIKVQTIALSDQVDKELLDKLAYDTGGWSETAQSADQLQRLFLKTALKIAPKDLLPLENNTFKVDSGIKEFSVLLFKQKNASPTQLIQPDQHKISKTGVSDAISWLETGGYDLITVKQPMAGQWRIEAAFDPDNQVMILTDLKLQLNEIASTIGDKQPLTLKLHFTEQDKLISRADFLDLVNLTLNLDQQPPVGIEPSGTEAGFFSKTLENLAIGRHALTIVADGNTFKREIKQDFEVVSAPITIETLVDNASRDVTLKFHPDIAVLDASSLSITAKITQSGHEPESQIIMEQDGEWLLKLPRLAQGGAILVNFDATAKNIDGSSVSPVLGPIRLDDDIFAPADTVSPPQQVPNAAMETASGQTVESESNNPITPPGSQNDTNWGLTIGVVLAINILLCGIGFVIYKLLKRSIDNKQQELLEKLG</sequence>
<name>A0ABT1TCF4_9GAMM</name>
<feature type="region of interest" description="Disordered" evidence="1">
    <location>
        <begin position="497"/>
        <end position="532"/>
    </location>
</feature>
<dbReference type="InterPro" id="IPR002035">
    <property type="entry name" value="VWF_A"/>
</dbReference>
<evidence type="ECO:0000259" key="3">
    <source>
        <dbReference type="PROSITE" id="PS50234"/>
    </source>
</evidence>
<keyword evidence="2" id="KW-0812">Transmembrane</keyword>
<evidence type="ECO:0000313" key="5">
    <source>
        <dbReference type="Proteomes" id="UP001524499"/>
    </source>
</evidence>
<dbReference type="Proteomes" id="UP001524499">
    <property type="component" value="Unassembled WGS sequence"/>
</dbReference>
<evidence type="ECO:0000256" key="2">
    <source>
        <dbReference type="SAM" id="Phobius"/>
    </source>
</evidence>
<dbReference type="Pfam" id="PF00092">
    <property type="entry name" value="VWA"/>
    <property type="match status" value="1"/>
</dbReference>
<protein>
    <submittedName>
        <fullName evidence="4">VWA domain-containing protein</fullName>
    </submittedName>
</protein>
<proteinExistence type="predicted"/>
<feature type="transmembrane region" description="Helical" evidence="2">
    <location>
        <begin position="536"/>
        <end position="558"/>
    </location>
</feature>